<gene>
    <name evidence="1" type="ORF">MNY70_18125</name>
</gene>
<keyword evidence="1" id="KW-0378">Hydrolase</keyword>
<reference evidence="1" key="1">
    <citation type="submission" date="2022-03" db="EMBL/GenBank/DDBJ databases">
        <title>ESBL-producing Moellerella wisconsensis and Escherichia marmotae isolated from wild game meat.</title>
        <authorList>
            <person name="Biggel M."/>
        </authorList>
    </citation>
    <scope>NUCLEOTIDE SEQUENCE</scope>
    <source>
        <strain evidence="1">W1</strain>
    </source>
</reference>
<geneLocation type="plasmid" evidence="1 2">
    <name>pW1-b</name>
</geneLocation>
<keyword evidence="1" id="KW-0614">Plasmid</keyword>
<keyword evidence="2" id="KW-1185">Reference proteome</keyword>
<protein>
    <submittedName>
        <fullName evidence="1">DEAD/DEAH box helicase</fullName>
    </submittedName>
</protein>
<dbReference type="EMBL" id="CP093257">
    <property type="protein sequence ID" value="UNH40989.1"/>
    <property type="molecule type" value="Genomic_DNA"/>
</dbReference>
<keyword evidence="1" id="KW-0547">Nucleotide-binding</keyword>
<keyword evidence="1" id="KW-0067">ATP-binding</keyword>
<evidence type="ECO:0000313" key="1">
    <source>
        <dbReference type="EMBL" id="UNH40989.1"/>
    </source>
</evidence>
<name>A0ACD3YE63_9GAMM</name>
<proteinExistence type="predicted"/>
<sequence>MNIAIVYNAVNAIVSDNADESVKKCIQEALSYEIAGAEFMSKDWDGKSTMFNWSTRSFPSGFVSAVRKKLESSGHRVLLNRKPMAEPLGKPNPEVNDFPFNPDYLYQDETVERMVNIGGMIAQVATGGGKSVVACKAAARVKRLTLFITTRSVLMHQMRDNFQQSLDYRAENGEPELKGEKIGIIGDGMFHFSRHINVATIQTLTSFLDEYPRFVEKLPPKTKKSEKTKKPHPSKEEQRIEWAKKREFHYRRQAAIKMMLKETILLILEEAHESSGNGFYDVSRMCVNADYRLGLTATPFMKDSAEANMRLMAVTGSIGIKVSEKYLIDRGILAKPYFLYLKTDYIPDEARIKEDLADKMGNSRLGRTSPYTRAAQLGITYNLARNKLIVKHAKELFDYGLSTMLLVRLKRHGQILKEMLTDLGIRTEFIFGESKQKERLQQLNKLRNREIDVLIGSTILDVGVDVPGVGGVILAGGGKAEVELRQRVGRGLRKKKDQANICFVIDFLDYSNNHLLKHSFERRVIIKETDGFHQGILPEGSELPFNLLNA</sequence>
<accession>A0ACD3YE63</accession>
<organism evidence="1 2">
    <name type="scientific">Moellerella wisconsensis</name>
    <dbReference type="NCBI Taxonomy" id="158849"/>
    <lineage>
        <taxon>Bacteria</taxon>
        <taxon>Pseudomonadati</taxon>
        <taxon>Pseudomonadota</taxon>
        <taxon>Gammaproteobacteria</taxon>
        <taxon>Enterobacterales</taxon>
        <taxon>Morganellaceae</taxon>
        <taxon>Moellerella</taxon>
    </lineage>
</organism>
<keyword evidence="1" id="KW-0347">Helicase</keyword>
<dbReference type="Proteomes" id="UP000829420">
    <property type="component" value="Plasmid pW1-b"/>
</dbReference>
<evidence type="ECO:0000313" key="2">
    <source>
        <dbReference type="Proteomes" id="UP000829420"/>
    </source>
</evidence>